<dbReference type="EMBL" id="CP043930">
    <property type="protein sequence ID" value="QGQ21781.1"/>
    <property type="molecule type" value="Genomic_DNA"/>
</dbReference>
<reference evidence="2 3" key="1">
    <citation type="submission" date="2019-09" db="EMBL/GenBank/DDBJ databases">
        <title>Gimesia benthica sp. nov., a novel bacterium isolated from deep-sea water of the Northwest Indian Ocean.</title>
        <authorList>
            <person name="Dai X."/>
        </authorList>
    </citation>
    <scope>NUCLEOTIDE SEQUENCE [LARGE SCALE GENOMIC DNA]</scope>
    <source>
        <strain evidence="2 3">E7</strain>
    </source>
</reference>
<feature type="transmembrane region" description="Helical" evidence="1">
    <location>
        <begin position="108"/>
        <end position="130"/>
    </location>
</feature>
<keyword evidence="1" id="KW-1133">Transmembrane helix</keyword>
<proteinExistence type="predicted"/>
<keyword evidence="1" id="KW-0472">Membrane</keyword>
<accession>A0A6I6A9U2</accession>
<organism evidence="2 3">
    <name type="scientific">Gimesia benthica</name>
    <dbReference type="NCBI Taxonomy" id="2608982"/>
    <lineage>
        <taxon>Bacteria</taxon>
        <taxon>Pseudomonadati</taxon>
        <taxon>Planctomycetota</taxon>
        <taxon>Planctomycetia</taxon>
        <taxon>Planctomycetales</taxon>
        <taxon>Planctomycetaceae</taxon>
        <taxon>Gimesia</taxon>
    </lineage>
</organism>
<keyword evidence="3" id="KW-1185">Reference proteome</keyword>
<sequence>MWSLVFWLSDGYSAPLIRTRMKKVMQHIPGILYRKHWNLETKQKISLTLFVLSVIVYFPFAHWVSTTPVGTTLFLWLLIFYGLAIPVAVLAIPVSLVALCFRRTRRDALWVLILSLIYLPLTFAAIPLGWQVRMQRMATFAERSKPLVQAIARYRDDHGTPPETLEQLVPDYLPHVPGTGMMAYPTYHYYAGAQSRERYQGNAWALVVPTGSGGPNWDQMLYFPLENYPEHGYGGRLERVGDWAYVHE</sequence>
<evidence type="ECO:0000313" key="3">
    <source>
        <dbReference type="Proteomes" id="UP000427281"/>
    </source>
</evidence>
<feature type="transmembrane region" description="Helical" evidence="1">
    <location>
        <begin position="45"/>
        <end position="64"/>
    </location>
</feature>
<feature type="transmembrane region" description="Helical" evidence="1">
    <location>
        <begin position="76"/>
        <end position="101"/>
    </location>
</feature>
<dbReference type="KEGG" id="gim:F1728_03345"/>
<keyword evidence="1" id="KW-0812">Transmembrane</keyword>
<dbReference type="RefSeq" id="WP_155362902.1">
    <property type="nucleotide sequence ID" value="NZ_CP043930.1"/>
</dbReference>
<evidence type="ECO:0000313" key="2">
    <source>
        <dbReference type="EMBL" id="QGQ21781.1"/>
    </source>
</evidence>
<dbReference type="AlphaFoldDB" id="A0A6I6A9U2"/>
<protein>
    <submittedName>
        <fullName evidence="2">Uncharacterized protein</fullName>
    </submittedName>
</protein>
<gene>
    <name evidence="2" type="ORF">F1728_03345</name>
</gene>
<name>A0A6I6A9U2_9PLAN</name>
<evidence type="ECO:0000256" key="1">
    <source>
        <dbReference type="SAM" id="Phobius"/>
    </source>
</evidence>
<dbReference type="Proteomes" id="UP000427281">
    <property type="component" value="Chromosome"/>
</dbReference>